<reference evidence="2 3" key="1">
    <citation type="submission" date="2019-03" db="EMBL/GenBank/DDBJ databases">
        <title>First draft genome of Liparis tanakae, snailfish: a comprehensive survey of snailfish specific genes.</title>
        <authorList>
            <person name="Kim W."/>
            <person name="Song I."/>
            <person name="Jeong J.-H."/>
            <person name="Kim D."/>
            <person name="Kim S."/>
            <person name="Ryu S."/>
            <person name="Song J.Y."/>
            <person name="Lee S.K."/>
        </authorList>
    </citation>
    <scope>NUCLEOTIDE SEQUENCE [LARGE SCALE GENOMIC DNA]</scope>
    <source>
        <tissue evidence="2">Muscle</tissue>
    </source>
</reference>
<proteinExistence type="predicted"/>
<dbReference type="AlphaFoldDB" id="A0A4Z2GD57"/>
<accession>A0A4Z2GD57</accession>
<evidence type="ECO:0000313" key="2">
    <source>
        <dbReference type="EMBL" id="TNN50644.1"/>
    </source>
</evidence>
<gene>
    <name evidence="2" type="ORF">EYF80_039157</name>
</gene>
<feature type="compositionally biased region" description="Basic and acidic residues" evidence="1">
    <location>
        <begin position="67"/>
        <end position="78"/>
    </location>
</feature>
<name>A0A4Z2GD57_9TELE</name>
<evidence type="ECO:0000313" key="3">
    <source>
        <dbReference type="Proteomes" id="UP000314294"/>
    </source>
</evidence>
<protein>
    <submittedName>
        <fullName evidence="2">Uncharacterized protein</fullName>
    </submittedName>
</protein>
<organism evidence="2 3">
    <name type="scientific">Liparis tanakae</name>
    <name type="common">Tanaka's snailfish</name>
    <dbReference type="NCBI Taxonomy" id="230148"/>
    <lineage>
        <taxon>Eukaryota</taxon>
        <taxon>Metazoa</taxon>
        <taxon>Chordata</taxon>
        <taxon>Craniata</taxon>
        <taxon>Vertebrata</taxon>
        <taxon>Euteleostomi</taxon>
        <taxon>Actinopterygii</taxon>
        <taxon>Neopterygii</taxon>
        <taxon>Teleostei</taxon>
        <taxon>Neoteleostei</taxon>
        <taxon>Acanthomorphata</taxon>
        <taxon>Eupercaria</taxon>
        <taxon>Perciformes</taxon>
        <taxon>Cottioidei</taxon>
        <taxon>Cottales</taxon>
        <taxon>Liparidae</taxon>
        <taxon>Liparis</taxon>
    </lineage>
</organism>
<dbReference type="EMBL" id="SRLO01000610">
    <property type="protein sequence ID" value="TNN50644.1"/>
    <property type="molecule type" value="Genomic_DNA"/>
</dbReference>
<comment type="caution">
    <text evidence="2">The sequence shown here is derived from an EMBL/GenBank/DDBJ whole genome shotgun (WGS) entry which is preliminary data.</text>
</comment>
<evidence type="ECO:0000256" key="1">
    <source>
        <dbReference type="SAM" id="MobiDB-lite"/>
    </source>
</evidence>
<dbReference type="Proteomes" id="UP000314294">
    <property type="component" value="Unassembled WGS sequence"/>
</dbReference>
<sequence length="78" mass="8716">MLRQYRKPRRGSICVYPAVSEPCNLKTPPSNHHFPAGPHPSLWAEASLELLTTSSGHQQCHVGFGRPEARDVKPCERP</sequence>
<keyword evidence="3" id="KW-1185">Reference proteome</keyword>
<feature type="region of interest" description="Disordered" evidence="1">
    <location>
        <begin position="58"/>
        <end position="78"/>
    </location>
</feature>